<feature type="compositionally biased region" description="Polar residues" evidence="1">
    <location>
        <begin position="723"/>
        <end position="735"/>
    </location>
</feature>
<feature type="region of interest" description="Disordered" evidence="1">
    <location>
        <begin position="31"/>
        <end position="144"/>
    </location>
</feature>
<reference evidence="2 3" key="1">
    <citation type="submission" date="2019-07" db="EMBL/GenBank/DDBJ databases">
        <title>Venturia inaequalis Genome Resource.</title>
        <authorList>
            <person name="Lichtner F.J."/>
        </authorList>
    </citation>
    <scope>NUCLEOTIDE SEQUENCE [LARGE SCALE GENOMIC DNA]</scope>
    <source>
        <strain evidence="2 3">DMI_063113</strain>
    </source>
</reference>
<feature type="compositionally biased region" description="Basic and acidic residues" evidence="1">
    <location>
        <begin position="781"/>
        <end position="800"/>
    </location>
</feature>
<feature type="compositionally biased region" description="Acidic residues" evidence="1">
    <location>
        <begin position="736"/>
        <end position="748"/>
    </location>
</feature>
<feature type="region of interest" description="Disordered" evidence="1">
    <location>
        <begin position="651"/>
        <end position="987"/>
    </location>
</feature>
<feature type="compositionally biased region" description="Polar residues" evidence="1">
    <location>
        <begin position="611"/>
        <end position="633"/>
    </location>
</feature>
<feature type="compositionally biased region" description="Low complexity" evidence="1">
    <location>
        <begin position="651"/>
        <end position="662"/>
    </location>
</feature>
<feature type="region of interest" description="Disordered" evidence="1">
    <location>
        <begin position="579"/>
        <end position="636"/>
    </location>
</feature>
<keyword evidence="3" id="KW-1185">Reference proteome</keyword>
<evidence type="ECO:0000256" key="1">
    <source>
        <dbReference type="SAM" id="MobiDB-lite"/>
    </source>
</evidence>
<name>A0A8H3V7W1_VENIN</name>
<dbReference type="EMBL" id="WNWR01000312">
    <property type="protein sequence ID" value="KAE9983690.1"/>
    <property type="molecule type" value="Genomic_DNA"/>
</dbReference>
<feature type="compositionally biased region" description="Low complexity" evidence="1">
    <location>
        <begin position="375"/>
        <end position="390"/>
    </location>
</feature>
<protein>
    <submittedName>
        <fullName evidence="2">Uncharacterized protein</fullName>
    </submittedName>
</protein>
<gene>
    <name evidence="2" type="ORF">EG327_005413</name>
</gene>
<feature type="compositionally biased region" description="Polar residues" evidence="1">
    <location>
        <begin position="663"/>
        <end position="674"/>
    </location>
</feature>
<evidence type="ECO:0000313" key="2">
    <source>
        <dbReference type="EMBL" id="KAE9983690.1"/>
    </source>
</evidence>
<evidence type="ECO:0000313" key="3">
    <source>
        <dbReference type="Proteomes" id="UP000490939"/>
    </source>
</evidence>
<comment type="caution">
    <text evidence="2">The sequence shown here is derived from an EMBL/GenBank/DDBJ whole genome shotgun (WGS) entry which is preliminary data.</text>
</comment>
<dbReference type="Proteomes" id="UP000490939">
    <property type="component" value="Unassembled WGS sequence"/>
</dbReference>
<feature type="compositionally biased region" description="Polar residues" evidence="1">
    <location>
        <begin position="310"/>
        <end position="328"/>
    </location>
</feature>
<accession>A0A8H3V7W1</accession>
<proteinExistence type="predicted"/>
<sequence length="987" mass="107629">MSSENQLEPDLTHAPLPTAVPIRPMFMQSSLDAATGTIQPPIYNPNETHDRYLTTSFQQREQQENAAGRLQSAFSPRPSSSSGSASQPLRRTPGIEDFHRPPSRPASAGPSEHSRSQGRPQVRFVDPASTSSHPRSASVSAIEGRNPIHPALRISRRTAAAILVALESTRTPQSFTPDLIEENAQMADLGRASNGGARGGPVPVGGSGRPGVVPPTEIMRRRAERAAAQAAAAEEQRRVQMAQATTAIQPADPQSQSSSRRHSRRQSEADANRRSSGRPVSDQRPDDPRISMAQQTALTNAPPPLGPSQAERTSYEQQPPRTRANTQGSAQPRPAPPQTQPGPSGTQRISGPSNDPQYEPESDSSPLMDDRQYEQQTPQAQRPAPTASRPGFPHAFQRWEDLSAKWEGLTGYWLRRIDQTAEETRDQPLNTQLSRQITDLSAAGGNLFHALVELQRLRASSERKFQRWFFETRKNEERTQEISAQLERALVAERQARADDIASWESKVEQAKRTESNASKLLGEMRRELEISKGESRRAWEELGRREEEERERVAALKEGQAIVVGGYTVHPKQFQQASTIGGSLSQSQSQRPTTSYGQSQAAAEREYQEEPNSPTDTDPFTEMRPSQSTAAPSTLAWQSEAAAVGAAAALAANQAHLQQQQSERAPSSSSGFVPSTYVPAGAPQSRIIGYQNDEPVYESRGSLYSQQNSNLHPSATAAMGSPTVTYATHTNTDDYGSELEEGYEMDEQGNVVRDASGRPIPYRRGLHRLASQSGDSEGSDIEREARHSAAVEEYERQEAEMQAAPRQREQEARQALAREQQAWEAEQARHQQRMAQLQLEAAQTGSSTAVSYPSVPASSSAPSTVRPYYGSRTPSPPEPQTTSMRMPTTEATAGSVPPHSFFGTPSPPSPPSEMRTSAGSSGAFIQSAPPVPAPPADYSGSGYGARWDPVHHQPTRLSDVMEEEDEARSRISSRSLGLGRSSGAPF</sequence>
<feature type="compositionally biased region" description="Low complexity" evidence="1">
    <location>
        <begin position="814"/>
        <end position="826"/>
    </location>
</feature>
<feature type="compositionally biased region" description="Polar residues" evidence="1">
    <location>
        <begin position="128"/>
        <end position="139"/>
    </location>
</feature>
<feature type="compositionally biased region" description="Polar residues" evidence="1">
    <location>
        <begin position="703"/>
        <end position="714"/>
    </location>
</feature>
<feature type="compositionally biased region" description="Low complexity" evidence="1">
    <location>
        <begin position="847"/>
        <end position="866"/>
    </location>
</feature>
<dbReference type="AlphaFoldDB" id="A0A8H3V7W1"/>
<feature type="compositionally biased region" description="Polar residues" evidence="1">
    <location>
        <begin position="915"/>
        <end position="925"/>
    </location>
</feature>
<feature type="compositionally biased region" description="Polar residues" evidence="1">
    <location>
        <begin position="881"/>
        <end position="893"/>
    </location>
</feature>
<feature type="compositionally biased region" description="Low complexity" evidence="1">
    <location>
        <begin position="226"/>
        <end position="244"/>
    </location>
</feature>
<feature type="compositionally biased region" description="Polar residues" evidence="1">
    <location>
        <begin position="579"/>
        <end position="602"/>
    </location>
</feature>
<organism evidence="2 3">
    <name type="scientific">Venturia inaequalis</name>
    <name type="common">Apple scab fungus</name>
    <dbReference type="NCBI Taxonomy" id="5025"/>
    <lineage>
        <taxon>Eukaryota</taxon>
        <taxon>Fungi</taxon>
        <taxon>Dikarya</taxon>
        <taxon>Ascomycota</taxon>
        <taxon>Pezizomycotina</taxon>
        <taxon>Dothideomycetes</taxon>
        <taxon>Pleosporomycetidae</taxon>
        <taxon>Venturiales</taxon>
        <taxon>Venturiaceae</taxon>
        <taxon>Venturia</taxon>
    </lineage>
</organism>
<feature type="compositionally biased region" description="Gly residues" evidence="1">
    <location>
        <begin position="196"/>
        <end position="209"/>
    </location>
</feature>
<feature type="compositionally biased region" description="Low complexity" evidence="1">
    <location>
        <begin position="70"/>
        <end position="91"/>
    </location>
</feature>
<feature type="region of interest" description="Disordered" evidence="1">
    <location>
        <begin position="192"/>
        <end position="393"/>
    </location>
</feature>
<feature type="compositionally biased region" description="Low complexity" evidence="1">
    <location>
        <begin position="971"/>
        <end position="987"/>
    </location>
</feature>